<dbReference type="RefSeq" id="WP_088820301.1">
    <property type="nucleotide sequence ID" value="NZ_CP019964.1"/>
</dbReference>
<dbReference type="AlphaFoldDB" id="A0A218NNK4"/>
<proteinExistence type="predicted"/>
<sequence>MPESMGIIKPKVKEFYLNSRLVGSFDDMLGRFSDVKTFISKKQQDNSLVLVSIESRDMQKNPFLFIVLVFKPDSITVQYSIPLDSSEKMRKIYVIRAVLELLALVTDLYIVDQSALYTYINSSIDDILGSLSQSYSSLFNSYDSLFSEFREIRRLNLELQNSNKTLTAKAVQMEDENKRLNEQLDQLHKYSDQALMVMVEDWIDEHNNTIDLDAFSNTHHIPISRVEQILNKMVTEGYISIQG</sequence>
<accession>A0A218NNK4</accession>
<dbReference type="OrthoDB" id="379590at2157"/>
<evidence type="ECO:0000313" key="3">
    <source>
        <dbReference type="Proteomes" id="UP000197679"/>
    </source>
</evidence>
<reference evidence="2 3" key="1">
    <citation type="journal article" date="2017" name="Nat. Commun.">
        <title>'ARMAN' archaea depend on association with euryarchaeal host in culture and in situ.</title>
        <authorList>
            <person name="Golyshina O."/>
            <person name="Toshchakov S."/>
            <person name="Makarova K."/>
            <person name="Gavrilov S."/>
            <person name="Korzhenkov A."/>
            <person name="La Cono V."/>
            <person name="Arcadi E."/>
            <person name="Nechitaylo T."/>
            <person name="Ferrer M."/>
            <person name="Kublanov I."/>
            <person name="Wolf Y."/>
            <person name="Yakimov M."/>
            <person name="Golyshin P."/>
            <person name="Slesarev A."/>
            <person name="Kozyavkin S."/>
        </authorList>
    </citation>
    <scope>NUCLEOTIDE SEQUENCE [LARGE SCALE GENOMIC DNA]</scope>
    <source>
        <strain evidence="2 3">Mia14</strain>
    </source>
</reference>
<organism evidence="2 3">
    <name type="scientific">Candidatus Mancarchaeum acidiphilum</name>
    <dbReference type="NCBI Taxonomy" id="1920749"/>
    <lineage>
        <taxon>Archaea</taxon>
        <taxon>Candidatus Micrarchaeota</taxon>
        <taxon>Candidatus Mancarchaeum</taxon>
    </lineage>
</organism>
<dbReference type="KEGG" id="marh:Mia14_0741"/>
<gene>
    <name evidence="2" type="ORF">Mia14_0741</name>
</gene>
<feature type="coiled-coil region" evidence="1">
    <location>
        <begin position="156"/>
        <end position="193"/>
    </location>
</feature>
<protein>
    <submittedName>
        <fullName evidence="2">Uncharacterized protein</fullName>
    </submittedName>
</protein>
<evidence type="ECO:0000313" key="2">
    <source>
        <dbReference type="EMBL" id="ASI14039.1"/>
    </source>
</evidence>
<evidence type="ECO:0000256" key="1">
    <source>
        <dbReference type="SAM" id="Coils"/>
    </source>
</evidence>
<keyword evidence="1" id="KW-0175">Coiled coil</keyword>
<name>A0A218NNK4_9ARCH</name>
<dbReference type="EMBL" id="CP019964">
    <property type="protein sequence ID" value="ASI14039.1"/>
    <property type="molecule type" value="Genomic_DNA"/>
</dbReference>
<dbReference type="Proteomes" id="UP000197679">
    <property type="component" value="Chromosome"/>
</dbReference>
<keyword evidence="3" id="KW-1185">Reference proteome</keyword>
<dbReference type="GeneID" id="33314293"/>